<dbReference type="Pfam" id="PF00084">
    <property type="entry name" value="Sushi"/>
    <property type="match status" value="3"/>
</dbReference>
<keyword evidence="2" id="KW-0964">Secreted</keyword>
<dbReference type="SMART" id="SM00181">
    <property type="entry name" value="EGF"/>
    <property type="match status" value="1"/>
</dbReference>
<dbReference type="Pfam" id="PF12947">
    <property type="entry name" value="EGF_3"/>
    <property type="match status" value="1"/>
</dbReference>
<feature type="domain" description="C-type lectin" evidence="12">
    <location>
        <begin position="585"/>
        <end position="698"/>
    </location>
</feature>
<dbReference type="InParanoid" id="A0A7M7PDJ2"/>
<accession>A0A7M7PDJ2</accession>
<dbReference type="InterPro" id="IPR000742">
    <property type="entry name" value="EGF"/>
</dbReference>
<dbReference type="KEGG" id="spu:105442002"/>
<keyword evidence="9" id="KW-0768">Sushi</keyword>
<evidence type="ECO:0000256" key="8">
    <source>
        <dbReference type="PROSITE-ProRule" id="PRU00076"/>
    </source>
</evidence>
<keyword evidence="15" id="KW-1185">Reference proteome</keyword>
<dbReference type="Proteomes" id="UP000007110">
    <property type="component" value="Unassembled WGS sequence"/>
</dbReference>
<dbReference type="SMART" id="SM00034">
    <property type="entry name" value="CLECT"/>
    <property type="match status" value="3"/>
</dbReference>
<dbReference type="InterPro" id="IPR018097">
    <property type="entry name" value="EGF_Ca-bd_CS"/>
</dbReference>
<dbReference type="InterPro" id="IPR001304">
    <property type="entry name" value="C-type_lectin-like"/>
</dbReference>
<dbReference type="Gene3D" id="2.10.25.10">
    <property type="entry name" value="Laminin"/>
    <property type="match status" value="1"/>
</dbReference>
<dbReference type="Gene3D" id="3.10.100.10">
    <property type="entry name" value="Mannose-Binding Protein A, subunit A"/>
    <property type="match status" value="3"/>
</dbReference>
<protein>
    <submittedName>
        <fullName evidence="14">Uncharacterized protein</fullName>
    </submittedName>
</protein>
<dbReference type="PROSITE" id="PS50026">
    <property type="entry name" value="EGF_3"/>
    <property type="match status" value="1"/>
</dbReference>
<evidence type="ECO:0000256" key="6">
    <source>
        <dbReference type="ARBA" id="ARBA00022737"/>
    </source>
</evidence>
<dbReference type="InterPro" id="IPR016187">
    <property type="entry name" value="CTDL_fold"/>
</dbReference>
<evidence type="ECO:0000256" key="7">
    <source>
        <dbReference type="ARBA" id="ARBA00023157"/>
    </source>
</evidence>
<dbReference type="Gene3D" id="2.10.70.10">
    <property type="entry name" value="Complement Module, domain 1"/>
    <property type="match status" value="3"/>
</dbReference>
<dbReference type="GO" id="GO:0030246">
    <property type="term" value="F:carbohydrate binding"/>
    <property type="evidence" value="ECO:0007669"/>
    <property type="project" value="UniProtKB-KW"/>
</dbReference>
<dbReference type="PANTHER" id="PTHR22799:SF1">
    <property type="entry name" value="C-TYPE LECTIN DOMAIN FAMILY 11 MEMBER A"/>
    <property type="match status" value="1"/>
</dbReference>
<evidence type="ECO:0000256" key="10">
    <source>
        <dbReference type="SAM" id="SignalP"/>
    </source>
</evidence>
<dbReference type="CDD" id="cd00054">
    <property type="entry name" value="EGF_CA"/>
    <property type="match status" value="1"/>
</dbReference>
<dbReference type="InterPro" id="IPR035976">
    <property type="entry name" value="Sushi/SCR/CCP_sf"/>
</dbReference>
<feature type="chain" id="PRO_5029915044" evidence="10">
    <location>
        <begin position="19"/>
        <end position="819"/>
    </location>
</feature>
<dbReference type="GeneID" id="105442002"/>
<dbReference type="PROSITE" id="PS50041">
    <property type="entry name" value="C_TYPE_LECTIN_2"/>
    <property type="match status" value="2"/>
</dbReference>
<evidence type="ECO:0000256" key="9">
    <source>
        <dbReference type="PROSITE-ProRule" id="PRU00302"/>
    </source>
</evidence>
<dbReference type="Pfam" id="PF00059">
    <property type="entry name" value="Lectin_C"/>
    <property type="match status" value="3"/>
</dbReference>
<evidence type="ECO:0000256" key="2">
    <source>
        <dbReference type="ARBA" id="ARBA00022525"/>
    </source>
</evidence>
<proteinExistence type="predicted"/>
<dbReference type="SUPFAM" id="SSF56436">
    <property type="entry name" value="C-type lectin-like"/>
    <property type="match status" value="3"/>
</dbReference>
<dbReference type="InterPro" id="IPR016186">
    <property type="entry name" value="C-type_lectin-like/link_sf"/>
</dbReference>
<evidence type="ECO:0000256" key="4">
    <source>
        <dbReference type="ARBA" id="ARBA00022729"/>
    </source>
</evidence>
<name>A0A7M7PDJ2_STRPU</name>
<feature type="domain" description="Sushi" evidence="13">
    <location>
        <begin position="258"/>
        <end position="322"/>
    </location>
</feature>
<evidence type="ECO:0000313" key="14">
    <source>
        <dbReference type="EnsemblMetazoa" id="XP_030848753"/>
    </source>
</evidence>
<comment type="subcellular location">
    <subcellularLocation>
        <location evidence="1">Secreted</location>
    </subcellularLocation>
</comment>
<dbReference type="FunFam" id="2.10.25.10:FF:000038">
    <property type="entry name" value="Fibrillin 2"/>
    <property type="match status" value="1"/>
</dbReference>
<dbReference type="SMART" id="SM00179">
    <property type="entry name" value="EGF_CA"/>
    <property type="match status" value="1"/>
</dbReference>
<organism evidence="14 15">
    <name type="scientific">Strongylocentrotus purpuratus</name>
    <name type="common">Purple sea urchin</name>
    <dbReference type="NCBI Taxonomy" id="7668"/>
    <lineage>
        <taxon>Eukaryota</taxon>
        <taxon>Metazoa</taxon>
        <taxon>Echinodermata</taxon>
        <taxon>Eleutherozoa</taxon>
        <taxon>Echinozoa</taxon>
        <taxon>Echinoidea</taxon>
        <taxon>Euechinoidea</taxon>
        <taxon>Echinacea</taxon>
        <taxon>Camarodonta</taxon>
        <taxon>Echinidea</taxon>
        <taxon>Strongylocentrotidae</taxon>
        <taxon>Strongylocentrotus</taxon>
    </lineage>
</organism>
<evidence type="ECO:0000259" key="11">
    <source>
        <dbReference type="PROSITE" id="PS50026"/>
    </source>
</evidence>
<evidence type="ECO:0000256" key="3">
    <source>
        <dbReference type="ARBA" id="ARBA00022536"/>
    </source>
</evidence>
<keyword evidence="5" id="KW-0430">Lectin</keyword>
<keyword evidence="7" id="KW-1015">Disulfide bond</keyword>
<evidence type="ECO:0000256" key="1">
    <source>
        <dbReference type="ARBA" id="ARBA00004613"/>
    </source>
</evidence>
<dbReference type="GO" id="GO:0005576">
    <property type="term" value="C:extracellular region"/>
    <property type="evidence" value="ECO:0007669"/>
    <property type="project" value="UniProtKB-SubCell"/>
</dbReference>
<dbReference type="RefSeq" id="XP_030848753.1">
    <property type="nucleotide sequence ID" value="XM_030992893.1"/>
</dbReference>
<dbReference type="InterPro" id="IPR000152">
    <property type="entry name" value="EGF-type_Asp/Asn_hydroxyl_site"/>
</dbReference>
<dbReference type="GO" id="GO:0005509">
    <property type="term" value="F:calcium ion binding"/>
    <property type="evidence" value="ECO:0007669"/>
    <property type="project" value="InterPro"/>
</dbReference>
<keyword evidence="4 10" id="KW-0732">Signal</keyword>
<dbReference type="SMART" id="SM00032">
    <property type="entry name" value="CCP"/>
    <property type="match status" value="3"/>
</dbReference>
<dbReference type="PANTHER" id="PTHR22799">
    <property type="entry name" value="TETRANECTIN-RELATED"/>
    <property type="match status" value="1"/>
</dbReference>
<dbReference type="PROSITE" id="PS50923">
    <property type="entry name" value="SUSHI"/>
    <property type="match status" value="2"/>
</dbReference>
<evidence type="ECO:0000259" key="12">
    <source>
        <dbReference type="PROSITE" id="PS50041"/>
    </source>
</evidence>
<comment type="caution">
    <text evidence="8">Lacks conserved residue(s) required for the propagation of feature annotation.</text>
</comment>
<dbReference type="InterPro" id="IPR000436">
    <property type="entry name" value="Sushi_SCR_CCP_dom"/>
</dbReference>
<evidence type="ECO:0000313" key="15">
    <source>
        <dbReference type="Proteomes" id="UP000007110"/>
    </source>
</evidence>
<dbReference type="InterPro" id="IPR001881">
    <property type="entry name" value="EGF-like_Ca-bd_dom"/>
</dbReference>
<dbReference type="EnsemblMetazoa" id="XM_030992893">
    <property type="protein sequence ID" value="XP_030848753"/>
    <property type="gene ID" value="LOC105442002"/>
</dbReference>
<evidence type="ECO:0000259" key="13">
    <source>
        <dbReference type="PROSITE" id="PS50923"/>
    </source>
</evidence>
<keyword evidence="6" id="KW-0677">Repeat</keyword>
<keyword evidence="3 8" id="KW-0245">EGF-like domain</keyword>
<reference evidence="15" key="1">
    <citation type="submission" date="2015-02" db="EMBL/GenBank/DDBJ databases">
        <title>Genome sequencing for Strongylocentrotus purpuratus.</title>
        <authorList>
            <person name="Murali S."/>
            <person name="Liu Y."/>
            <person name="Vee V."/>
            <person name="English A."/>
            <person name="Wang M."/>
            <person name="Skinner E."/>
            <person name="Han Y."/>
            <person name="Muzny D.M."/>
            <person name="Worley K.C."/>
            <person name="Gibbs R.A."/>
        </authorList>
    </citation>
    <scope>NUCLEOTIDE SEQUENCE</scope>
</reference>
<dbReference type="SUPFAM" id="SSF57196">
    <property type="entry name" value="EGF/Laminin"/>
    <property type="match status" value="1"/>
</dbReference>
<feature type="signal peptide" evidence="10">
    <location>
        <begin position="1"/>
        <end position="18"/>
    </location>
</feature>
<reference evidence="14" key="2">
    <citation type="submission" date="2021-01" db="UniProtKB">
        <authorList>
            <consortium name="EnsemblMetazoa"/>
        </authorList>
    </citation>
    <scope>IDENTIFICATION</scope>
</reference>
<dbReference type="PROSITE" id="PS01187">
    <property type="entry name" value="EGF_CA"/>
    <property type="match status" value="1"/>
</dbReference>
<feature type="domain" description="EGF-like" evidence="11">
    <location>
        <begin position="322"/>
        <end position="362"/>
    </location>
</feature>
<dbReference type="CDD" id="cd00033">
    <property type="entry name" value="CCP"/>
    <property type="match status" value="2"/>
</dbReference>
<dbReference type="CDD" id="cd00037">
    <property type="entry name" value="CLECT"/>
    <property type="match status" value="2"/>
</dbReference>
<feature type="domain" description="Sushi" evidence="13">
    <location>
        <begin position="364"/>
        <end position="428"/>
    </location>
</feature>
<dbReference type="InterPro" id="IPR051663">
    <property type="entry name" value="CLec_Tetranectin-domain"/>
</dbReference>
<dbReference type="SUPFAM" id="SSF57535">
    <property type="entry name" value="Complement control module/SCR domain"/>
    <property type="match status" value="2"/>
</dbReference>
<sequence length="819" mass="89315">MWSVIGLMLAALFVGTNANVVLPCPVISHEDVVRYMPSDQTSMLVTLTEWETKSGEVESLNCGPYTAGKELEVALGECDIECEACNAGGACCTYKYLLTVKVAVCPVISHDDEFYYLTSGAEYKEVQLTQWTETSGKVVSLNCGAYVEGKTLKVTPGVCDIKCEACGEGGACCPYKYVLTVVERRCSVENIENGKMTSESLLIGSEATVTCNDGFASVGDPGPITCKSRVNFKDADGGPEELGKNSCFWENMPECKAITCAKPGAGTNTIAVSGGRRNLNQDYTYSCKPGYTATSDELNTVCVVNGNAPTGKWSVPPPTCEDVDECTSGQDPCDPNAQCDNTEGGYECECNEGYVGDGISCNQITCAKPGAGTNTIAVSGGRRNLNQDYTYSCKPGYTATSDELNTVCVVNGNAPTGKWSKDPPTCEAERSSTQGTTLRCPRGFELFEGKYCFLIISKADIWEVQARKCKAKKGQLAIPRSEDKAEVLQRYHTENLRNDVWIGPQSLVVSNVFTDFELNRLSFTFFKNKKPERASGKGLGPDCVSVSAQNGKWTNECCYTRHPAICEIGPIGDPECDDVSGYIFFQDRCLRFITNPDSFEAQCHECRRLKGRLAPSLNEAQNEALLAFYKSESPANGKPAWFNLHNLISSSNYQTTELLTSTFSKLPGRSSDSDRCVNIGSGGWGKECCHDKLPAVCELNRCPQHYIQSGDICVRLLQTPDTWEASEKKCRKDGASLVIDGDDQLEELLGSKFLSAGSWIGCHDQVEEENIQTPFLKELGVEINRNNAERDCCVLNSDGVSMECCYEKLRAICSLPLKK</sequence>
<dbReference type="PROSITE" id="PS01186">
    <property type="entry name" value="EGF_2"/>
    <property type="match status" value="1"/>
</dbReference>
<dbReference type="PROSITE" id="PS00010">
    <property type="entry name" value="ASX_HYDROXYL"/>
    <property type="match status" value="1"/>
</dbReference>
<dbReference type="InterPro" id="IPR024731">
    <property type="entry name" value="NELL2-like_EGF"/>
</dbReference>
<dbReference type="AlphaFoldDB" id="A0A7M7PDJ2"/>
<evidence type="ECO:0000256" key="5">
    <source>
        <dbReference type="ARBA" id="ARBA00022734"/>
    </source>
</evidence>
<feature type="domain" description="C-type lectin" evidence="12">
    <location>
        <begin position="448"/>
        <end position="567"/>
    </location>
</feature>